<sequence length="136" mass="15347">MTYLADTSAVWRLLRRQVGEPWPQRVAQGLVSLCPPVESELMPGLRTDRDHEPFFTMLGQTFGWVPALEDPWPRIIEVQRGLVRIGHHRGPSPIDILIALTARQHRLTVLHVDDDFGAIAKVCPDIDMLRLQPVAG</sequence>
<dbReference type="EC" id="3.1.-.-" evidence="8"/>
<reference evidence="10" key="1">
    <citation type="submission" date="2022-10" db="EMBL/GenBank/DDBJ databases">
        <title>The complete genomes of actinobacterial strains from the NBC collection.</title>
        <authorList>
            <person name="Joergensen T.S."/>
            <person name="Alvarez Arevalo M."/>
            <person name="Sterndorff E.B."/>
            <person name="Faurdal D."/>
            <person name="Vuksanovic O."/>
            <person name="Mourched A.-S."/>
            <person name="Charusanti P."/>
            <person name="Shaw S."/>
            <person name="Blin K."/>
            <person name="Weber T."/>
        </authorList>
    </citation>
    <scope>NUCLEOTIDE SEQUENCE</scope>
    <source>
        <strain evidence="10">NBC_01401</strain>
    </source>
</reference>
<dbReference type="AlphaFoldDB" id="A0AAU3H3D4"/>
<comment type="function">
    <text evidence="8">Toxic component of a toxin-antitoxin (TA) system. An RNase.</text>
</comment>
<dbReference type="PANTHER" id="PTHR33653">
    <property type="entry name" value="RIBONUCLEASE VAPC2"/>
    <property type="match status" value="1"/>
</dbReference>
<dbReference type="EMBL" id="CP109535">
    <property type="protein sequence ID" value="WTY97716.1"/>
    <property type="molecule type" value="Genomic_DNA"/>
</dbReference>
<comment type="similarity">
    <text evidence="7 8">Belongs to the PINc/VapC protein family.</text>
</comment>
<gene>
    <name evidence="8" type="primary">vapC</name>
    <name evidence="10" type="ORF">OG626_23910</name>
</gene>
<dbReference type="GO" id="GO:0004540">
    <property type="term" value="F:RNA nuclease activity"/>
    <property type="evidence" value="ECO:0007669"/>
    <property type="project" value="InterPro"/>
</dbReference>
<feature type="binding site" evidence="8">
    <location>
        <position position="95"/>
    </location>
    <ligand>
        <name>Mg(2+)</name>
        <dbReference type="ChEBI" id="CHEBI:18420"/>
    </ligand>
</feature>
<dbReference type="GO" id="GO:0090729">
    <property type="term" value="F:toxin activity"/>
    <property type="evidence" value="ECO:0007669"/>
    <property type="project" value="UniProtKB-KW"/>
</dbReference>
<dbReference type="CDD" id="cd18755">
    <property type="entry name" value="PIN_MtVapC3_VapC21-like"/>
    <property type="match status" value="1"/>
</dbReference>
<evidence type="ECO:0000256" key="3">
    <source>
        <dbReference type="ARBA" id="ARBA00022722"/>
    </source>
</evidence>
<dbReference type="InterPro" id="IPR022907">
    <property type="entry name" value="VapC_family"/>
</dbReference>
<evidence type="ECO:0000256" key="1">
    <source>
        <dbReference type="ARBA" id="ARBA00001946"/>
    </source>
</evidence>
<proteinExistence type="inferred from homology"/>
<keyword evidence="3 8" id="KW-0540">Nuclease</keyword>
<dbReference type="InterPro" id="IPR002716">
    <property type="entry name" value="PIN_dom"/>
</dbReference>
<evidence type="ECO:0000259" key="9">
    <source>
        <dbReference type="Pfam" id="PF01850"/>
    </source>
</evidence>
<keyword evidence="2 8" id="KW-1277">Toxin-antitoxin system</keyword>
<dbReference type="SUPFAM" id="SSF88723">
    <property type="entry name" value="PIN domain-like"/>
    <property type="match status" value="1"/>
</dbReference>
<accession>A0AAU3H3D4</accession>
<evidence type="ECO:0000256" key="2">
    <source>
        <dbReference type="ARBA" id="ARBA00022649"/>
    </source>
</evidence>
<keyword evidence="8" id="KW-0800">Toxin</keyword>
<dbReference type="Pfam" id="PF01850">
    <property type="entry name" value="PIN"/>
    <property type="match status" value="1"/>
</dbReference>
<evidence type="ECO:0000313" key="10">
    <source>
        <dbReference type="EMBL" id="WTY97716.1"/>
    </source>
</evidence>
<keyword evidence="4 8" id="KW-0479">Metal-binding</keyword>
<dbReference type="InterPro" id="IPR050556">
    <property type="entry name" value="Type_II_TA_system_RNase"/>
</dbReference>
<organism evidence="10">
    <name type="scientific">Streptomyces sp. NBC_01401</name>
    <dbReference type="NCBI Taxonomy" id="2903854"/>
    <lineage>
        <taxon>Bacteria</taxon>
        <taxon>Bacillati</taxon>
        <taxon>Actinomycetota</taxon>
        <taxon>Actinomycetes</taxon>
        <taxon>Kitasatosporales</taxon>
        <taxon>Streptomycetaceae</taxon>
        <taxon>Streptomyces</taxon>
    </lineage>
</organism>
<dbReference type="PANTHER" id="PTHR33653:SF1">
    <property type="entry name" value="RIBONUCLEASE VAPC2"/>
    <property type="match status" value="1"/>
</dbReference>
<dbReference type="GO" id="GO:0000287">
    <property type="term" value="F:magnesium ion binding"/>
    <property type="evidence" value="ECO:0007669"/>
    <property type="project" value="UniProtKB-UniRule"/>
</dbReference>
<dbReference type="GO" id="GO:0016787">
    <property type="term" value="F:hydrolase activity"/>
    <property type="evidence" value="ECO:0007669"/>
    <property type="project" value="UniProtKB-KW"/>
</dbReference>
<feature type="domain" description="PIN" evidence="9">
    <location>
        <begin position="3"/>
        <end position="121"/>
    </location>
</feature>
<evidence type="ECO:0000256" key="6">
    <source>
        <dbReference type="ARBA" id="ARBA00022842"/>
    </source>
</evidence>
<evidence type="ECO:0000256" key="5">
    <source>
        <dbReference type="ARBA" id="ARBA00022801"/>
    </source>
</evidence>
<evidence type="ECO:0000256" key="7">
    <source>
        <dbReference type="ARBA" id="ARBA00038093"/>
    </source>
</evidence>
<dbReference type="InterPro" id="IPR029060">
    <property type="entry name" value="PIN-like_dom_sf"/>
</dbReference>
<name>A0AAU3H3D4_9ACTN</name>
<evidence type="ECO:0000256" key="8">
    <source>
        <dbReference type="HAMAP-Rule" id="MF_00265"/>
    </source>
</evidence>
<dbReference type="HAMAP" id="MF_00265">
    <property type="entry name" value="VapC_Nob1"/>
    <property type="match status" value="1"/>
</dbReference>
<evidence type="ECO:0000256" key="4">
    <source>
        <dbReference type="ARBA" id="ARBA00022723"/>
    </source>
</evidence>
<dbReference type="Gene3D" id="3.40.50.1010">
    <property type="entry name" value="5'-nuclease"/>
    <property type="match status" value="1"/>
</dbReference>
<comment type="cofactor">
    <cofactor evidence="1 8">
        <name>Mg(2+)</name>
        <dbReference type="ChEBI" id="CHEBI:18420"/>
    </cofactor>
</comment>
<keyword evidence="5 8" id="KW-0378">Hydrolase</keyword>
<keyword evidence="6 8" id="KW-0460">Magnesium</keyword>
<protein>
    <recommendedName>
        <fullName evidence="8">Ribonuclease VapC</fullName>
        <shortName evidence="8">RNase VapC</shortName>
        <ecNumber evidence="8">3.1.-.-</ecNumber>
    </recommendedName>
    <alternativeName>
        <fullName evidence="8">Toxin VapC</fullName>
    </alternativeName>
</protein>
<feature type="binding site" evidence="8">
    <location>
        <position position="6"/>
    </location>
    <ligand>
        <name>Mg(2+)</name>
        <dbReference type="ChEBI" id="CHEBI:18420"/>
    </ligand>
</feature>